<dbReference type="GO" id="GO:0000286">
    <property type="term" value="F:alanine dehydrogenase activity"/>
    <property type="evidence" value="ECO:0007669"/>
    <property type="project" value="UniProtKB-EC"/>
</dbReference>
<evidence type="ECO:0000256" key="2">
    <source>
        <dbReference type="ARBA" id="ARBA00012897"/>
    </source>
</evidence>
<evidence type="ECO:0000256" key="3">
    <source>
        <dbReference type="ARBA" id="ARBA00023002"/>
    </source>
</evidence>
<dbReference type="EC" id="1.4.1.1" evidence="2"/>
<name>A0A2C6JYL6_9APIC</name>
<dbReference type="PANTHER" id="PTHR42795:SF1">
    <property type="entry name" value="ALANINE DEHYDROGENASE"/>
    <property type="match status" value="1"/>
</dbReference>
<comment type="similarity">
    <text evidence="1">Belongs to the AlaDH/PNT family.</text>
</comment>
<dbReference type="Proteomes" id="UP000221165">
    <property type="component" value="Unassembled WGS sequence"/>
</dbReference>
<dbReference type="Gene3D" id="3.40.50.720">
    <property type="entry name" value="NAD(P)-binding Rossmann-like Domain"/>
    <property type="match status" value="2"/>
</dbReference>
<dbReference type="VEuPathDB" id="ToxoDB:CSUI_010317"/>
<evidence type="ECO:0000259" key="5">
    <source>
        <dbReference type="SMART" id="SM01003"/>
    </source>
</evidence>
<dbReference type="SMART" id="SM01003">
    <property type="entry name" value="AlaDh_PNT_N"/>
    <property type="match status" value="1"/>
</dbReference>
<proteinExistence type="inferred from homology"/>
<evidence type="ECO:0000313" key="6">
    <source>
        <dbReference type="EMBL" id="PHJ15870.1"/>
    </source>
</evidence>
<dbReference type="InterPro" id="IPR007886">
    <property type="entry name" value="AlaDH/PNT_N"/>
</dbReference>
<keyword evidence="3" id="KW-0560">Oxidoreductase</keyword>
<gene>
    <name evidence="6" type="ORF">CSUI_010317</name>
</gene>
<dbReference type="InterPro" id="IPR026255">
    <property type="entry name" value="NADP_transhyd_a"/>
</dbReference>
<organism evidence="6 7">
    <name type="scientific">Cystoisospora suis</name>
    <dbReference type="NCBI Taxonomy" id="483139"/>
    <lineage>
        <taxon>Eukaryota</taxon>
        <taxon>Sar</taxon>
        <taxon>Alveolata</taxon>
        <taxon>Apicomplexa</taxon>
        <taxon>Conoidasida</taxon>
        <taxon>Coccidia</taxon>
        <taxon>Eucoccidiorida</taxon>
        <taxon>Eimeriorina</taxon>
        <taxon>Sarcocystidae</taxon>
        <taxon>Cystoisospora</taxon>
    </lineage>
</organism>
<evidence type="ECO:0000259" key="4">
    <source>
        <dbReference type="SMART" id="SM01002"/>
    </source>
</evidence>
<dbReference type="SUPFAM" id="SSF51735">
    <property type="entry name" value="NAD(P)-binding Rossmann-fold domains"/>
    <property type="match status" value="1"/>
</dbReference>
<dbReference type="InterPro" id="IPR007698">
    <property type="entry name" value="AlaDH/PNT_NAD(H)-bd"/>
</dbReference>
<feature type="domain" description="Alanine dehydrogenase/pyridine nucleotide transhydrogenase NAD(H)-binding" evidence="4">
    <location>
        <begin position="175"/>
        <end position="337"/>
    </location>
</feature>
<sequence>MASTSKTASFTSQMRFCTPVSQVMQTSTVGCPKETMSSEFRVGLIPATVRELVSNGHKVFVESGAGLASGFTDSSYVDSGATIVMDSATLYSSSQVIVKVQAPQPQEYSYIQPGQVIFAFFNFETNETLFSAMMQQQAICFDYQYMQTEQGMFPVLQSMCEISGRLSISQAMKYLEKTMGGSGCMLGSVPGVENSGRVLILGGGAAAMQAARVASSTGAQVCVMDVSMSNMKSISESLPSNCSTMLYCTENLVNQLQQADVVIGTVLGWLGSTSSNVSSTQQLMKAPVLVTKEQVSLMKPGSVIVDLAISRGGNFESSQPTTVGMPTFLWSNVTHYCATNLPSIVPRTSSVALSNSALVYIQQVANSGWQRACVENSALMQGLMMVQNTTTSYMLSQVYSSSNYVPTEQVLQSVITSLNSQSNTDSTLVSLKQQLQQLQTSSGSSMYVVEA</sequence>
<dbReference type="EMBL" id="MIGC01007118">
    <property type="protein sequence ID" value="PHJ15870.1"/>
    <property type="molecule type" value="Genomic_DNA"/>
</dbReference>
<dbReference type="Pfam" id="PF05222">
    <property type="entry name" value="AlaDh_PNT_N"/>
    <property type="match status" value="1"/>
</dbReference>
<accession>A0A2C6JYL6</accession>
<dbReference type="SUPFAM" id="SSF52283">
    <property type="entry name" value="Formate/glycerate dehydrogenase catalytic domain-like"/>
    <property type="match status" value="1"/>
</dbReference>
<dbReference type="Pfam" id="PF01262">
    <property type="entry name" value="AlaDh_PNT_C"/>
    <property type="match status" value="1"/>
</dbReference>
<evidence type="ECO:0000313" key="7">
    <source>
        <dbReference type="Proteomes" id="UP000221165"/>
    </source>
</evidence>
<comment type="caution">
    <text evidence="6">The sequence shown here is derived from an EMBL/GenBank/DDBJ whole genome shotgun (WGS) entry which is preliminary data.</text>
</comment>
<dbReference type="AlphaFoldDB" id="A0A2C6JYL6"/>
<dbReference type="InterPro" id="IPR036291">
    <property type="entry name" value="NAD(P)-bd_dom_sf"/>
</dbReference>
<evidence type="ECO:0000256" key="1">
    <source>
        <dbReference type="ARBA" id="ARBA00005689"/>
    </source>
</evidence>
<dbReference type="RefSeq" id="XP_067917602.1">
    <property type="nucleotide sequence ID" value="XM_068070422.1"/>
</dbReference>
<dbReference type="PROSITE" id="PS51257">
    <property type="entry name" value="PROKAR_LIPOPROTEIN"/>
    <property type="match status" value="1"/>
</dbReference>
<dbReference type="GO" id="GO:0042853">
    <property type="term" value="P:L-alanine catabolic process"/>
    <property type="evidence" value="ECO:0007669"/>
    <property type="project" value="InterPro"/>
</dbReference>
<feature type="domain" description="Alanine dehydrogenase/pyridine nucleotide transhydrogenase N-terminal" evidence="5">
    <location>
        <begin position="30"/>
        <end position="163"/>
    </location>
</feature>
<dbReference type="InterPro" id="IPR008141">
    <property type="entry name" value="Ala_DH"/>
</dbReference>
<dbReference type="GO" id="GO:1902600">
    <property type="term" value="P:proton transmembrane transport"/>
    <property type="evidence" value="ECO:0007669"/>
    <property type="project" value="InterPro"/>
</dbReference>
<reference evidence="6 7" key="1">
    <citation type="journal article" date="2017" name="Int. J. Parasitol.">
        <title>The genome of the protozoan parasite Cystoisospora suis and a reverse vaccinology approach to identify vaccine candidates.</title>
        <authorList>
            <person name="Palmieri N."/>
            <person name="Shrestha A."/>
            <person name="Ruttkowski B."/>
            <person name="Beck T."/>
            <person name="Vogl C."/>
            <person name="Tomley F."/>
            <person name="Blake D.P."/>
            <person name="Joachim A."/>
        </authorList>
    </citation>
    <scope>NUCLEOTIDE SEQUENCE [LARGE SCALE GENOMIC DNA]</scope>
    <source>
        <strain evidence="6 7">Wien I</strain>
    </source>
</reference>
<dbReference type="SMART" id="SM01002">
    <property type="entry name" value="AlaDh_PNT_C"/>
    <property type="match status" value="1"/>
</dbReference>
<dbReference type="CDD" id="cd05305">
    <property type="entry name" value="L-AlaDH"/>
    <property type="match status" value="1"/>
</dbReference>
<dbReference type="PANTHER" id="PTHR42795">
    <property type="entry name" value="ALANINE DEHYDROGENASE"/>
    <property type="match status" value="1"/>
</dbReference>
<dbReference type="OrthoDB" id="329866at2759"/>
<dbReference type="GeneID" id="94433633"/>
<dbReference type="PIRSF" id="PIRSF000203">
    <property type="entry name" value="NADP_transhydrogenase_alpha"/>
    <property type="match status" value="1"/>
</dbReference>
<keyword evidence="7" id="KW-1185">Reference proteome</keyword>
<protein>
    <recommendedName>
        <fullName evidence="2">alanine dehydrogenase</fullName>
        <ecNumber evidence="2">1.4.1.1</ecNumber>
    </recommendedName>
</protein>
<dbReference type="GO" id="GO:0005886">
    <property type="term" value="C:plasma membrane"/>
    <property type="evidence" value="ECO:0007669"/>
    <property type="project" value="TreeGrafter"/>
</dbReference>